<feature type="transmembrane region" description="Helical" evidence="2">
    <location>
        <begin position="115"/>
        <end position="133"/>
    </location>
</feature>
<dbReference type="Pfam" id="PF13088">
    <property type="entry name" value="BNR_2"/>
    <property type="match status" value="1"/>
</dbReference>
<proteinExistence type="predicted"/>
<dbReference type="EMBL" id="LVLJ01003740">
    <property type="protein sequence ID" value="OAE19962.1"/>
    <property type="molecule type" value="Genomic_DNA"/>
</dbReference>
<evidence type="ECO:0000259" key="3">
    <source>
        <dbReference type="Pfam" id="PF13088"/>
    </source>
</evidence>
<feature type="domain" description="Sialidase" evidence="3">
    <location>
        <begin position="211"/>
        <end position="478"/>
    </location>
</feature>
<dbReference type="InterPro" id="IPR011040">
    <property type="entry name" value="Sialidase"/>
</dbReference>
<feature type="region of interest" description="Disordered" evidence="1">
    <location>
        <begin position="36"/>
        <end position="62"/>
    </location>
</feature>
<keyword evidence="2" id="KW-0812">Transmembrane</keyword>
<evidence type="ECO:0000313" key="4">
    <source>
        <dbReference type="EMBL" id="OAE19962.1"/>
    </source>
</evidence>
<accession>A0A176VHY2</accession>
<reference evidence="4" key="1">
    <citation type="submission" date="2016-03" db="EMBL/GenBank/DDBJ databases">
        <title>Mechanisms controlling the formation of the plant cell surface in tip-growing cells are functionally conserved among land plants.</title>
        <authorList>
            <person name="Honkanen S."/>
            <person name="Jones V.A."/>
            <person name="Morieri G."/>
            <person name="Champion C."/>
            <person name="Hetherington A.J."/>
            <person name="Kelly S."/>
            <person name="Saint-Marcoux D."/>
            <person name="Proust H."/>
            <person name="Prescott H."/>
            <person name="Dolan L."/>
        </authorList>
    </citation>
    <scope>NUCLEOTIDE SEQUENCE [LARGE SCALE GENOMIC DNA]</scope>
    <source>
        <tissue evidence="4">Whole gametophyte</tissue>
    </source>
</reference>
<feature type="compositionally biased region" description="Basic and acidic residues" evidence="1">
    <location>
        <begin position="45"/>
        <end position="59"/>
    </location>
</feature>
<dbReference type="PANTHER" id="PTHR43752">
    <property type="entry name" value="BNR/ASP-BOX REPEAT FAMILY PROTEIN"/>
    <property type="match status" value="1"/>
</dbReference>
<dbReference type="PANTHER" id="PTHR43752:SF2">
    <property type="entry name" value="BNR_ASP-BOX REPEAT FAMILY PROTEIN"/>
    <property type="match status" value="1"/>
</dbReference>
<organism evidence="4 5">
    <name type="scientific">Marchantia polymorpha subsp. ruderalis</name>
    <dbReference type="NCBI Taxonomy" id="1480154"/>
    <lineage>
        <taxon>Eukaryota</taxon>
        <taxon>Viridiplantae</taxon>
        <taxon>Streptophyta</taxon>
        <taxon>Embryophyta</taxon>
        <taxon>Marchantiophyta</taxon>
        <taxon>Marchantiopsida</taxon>
        <taxon>Marchantiidae</taxon>
        <taxon>Marchantiales</taxon>
        <taxon>Marchantiaceae</taxon>
        <taxon>Marchantia</taxon>
    </lineage>
</organism>
<evidence type="ECO:0000313" key="5">
    <source>
        <dbReference type="Proteomes" id="UP000077202"/>
    </source>
</evidence>
<gene>
    <name evidence="4" type="ORF">AXG93_1520s1360</name>
</gene>
<dbReference type="AlphaFoldDB" id="A0A176VHY2"/>
<dbReference type="Proteomes" id="UP000077202">
    <property type="component" value="Unassembled WGS sequence"/>
</dbReference>
<protein>
    <recommendedName>
        <fullName evidence="3">Sialidase domain-containing protein</fullName>
    </recommendedName>
</protein>
<sequence>MAHEFLLRTAAGAPSCQLAFAVDLVPSGPRWSNSVSGNRVGCRRPRPEHGLPAEAERGPGIEAAAHEEDDGGRVDLSRWEWRMELTILGHWRRDALYWRTQGHTVPYVIFKRTHLMFGVLLMLMCICVLLAPTSPLQFELARNEDDIDGVESFLSKPARFTGFTIPKITGSMINQKRPTEFATIQEEYLFEVEFAPFRSCHASTIVQLGPGSFLVAYFGGSQEGEPDVAIWTSRYENNTWAEPEVADNEQDVPMWNPVLFKMPDGEILLFYKIGPEVQKWSGFLKRSVDGGKTWSERESLPPGILGPIKNKPLLLNDGRLLCGSSVESWNAWGAWVEMTSDAGRTWSKYGPIYLKEEPMGVIQPVPFLLPNNTIELLLRSGEPIGKICKASSTDGGYTWSYAEKTQLPNPNSGFDGVRLADGRLVLIYNTYSRAILKVAVSEDNGVSWKDVLTLEEDPNETTEFSYPAVIQSFDGLVHTTYTYNRTQIKHVILQPKYFEKVGQVKGAANG</sequence>
<dbReference type="InterPro" id="IPR036278">
    <property type="entry name" value="Sialidase_sf"/>
</dbReference>
<name>A0A176VHY2_MARPO</name>
<keyword evidence="5" id="KW-1185">Reference proteome</keyword>
<evidence type="ECO:0000256" key="1">
    <source>
        <dbReference type="SAM" id="MobiDB-lite"/>
    </source>
</evidence>
<keyword evidence="2" id="KW-1133">Transmembrane helix</keyword>
<dbReference type="SUPFAM" id="SSF50939">
    <property type="entry name" value="Sialidases"/>
    <property type="match status" value="1"/>
</dbReference>
<evidence type="ECO:0000256" key="2">
    <source>
        <dbReference type="SAM" id="Phobius"/>
    </source>
</evidence>
<keyword evidence="2" id="KW-0472">Membrane</keyword>
<comment type="caution">
    <text evidence="4">The sequence shown here is derived from an EMBL/GenBank/DDBJ whole genome shotgun (WGS) entry which is preliminary data.</text>
</comment>
<dbReference type="CDD" id="cd15482">
    <property type="entry name" value="Sialidase_non-viral"/>
    <property type="match status" value="1"/>
</dbReference>
<dbReference type="Gene3D" id="2.120.10.10">
    <property type="match status" value="1"/>
</dbReference>